<dbReference type="Pfam" id="PF09594">
    <property type="entry name" value="GT87"/>
    <property type="match status" value="1"/>
</dbReference>
<keyword evidence="6 9" id="KW-0472">Membrane</keyword>
<protein>
    <submittedName>
        <fullName evidence="10">DUF2029 domain-containing protein</fullName>
    </submittedName>
</protein>
<feature type="transmembrane region" description="Helical" evidence="9">
    <location>
        <begin position="322"/>
        <end position="339"/>
    </location>
</feature>
<dbReference type="AlphaFoldDB" id="A0A5R8NUS1"/>
<accession>A0A5R8NUS1</accession>
<name>A0A5R8NUS1_9NOCA</name>
<sequence length="495" mass="55378">MHARSGRDAAPSQSPPLARRGGSGQPSGHDPVYRAPVLLRQLEPRTARTTAEVIKFALWPLAVMTVLNRVLIKAVNGFVTDDYKPVYQASLDFLNGRAVYTANFDSVDPHYLYPPSGTLLIAPIAIIDYEKSRWLFILLNAVAILIAWYLLLRLFNYTLKSVVAPALLLAMFMSETVINTLVFTNVNGCILLGEMIFIILLLRRRDLWAGAILGLTVAVKPTLAPLLLIAAARRQWKVFITAIGVPLVLNAIAWPLMKDASSFITRTGPYLMETRDYFNSSIAGNSEYYGLPPWLSWGMRLMLGAIVAITLWLLYRYYRDDELFFVCTSSGVLLTASFLLSLGQMYYSMMLFPFLMTVVLRNSVLRNWPAWLAVFGFMSYDKWLSDRWQSMGRNLEYLRITFGWTLLLIVVFCVLGERYLAARREGRLQFGIDPAWIATAPDLRGSARSIADEPTNAVDAGQASSSGSLDGRPRDRAGSAQNNTATAEDKRITVE</sequence>
<feature type="transmembrane region" description="Helical" evidence="9">
    <location>
        <begin position="238"/>
        <end position="257"/>
    </location>
</feature>
<keyword evidence="5 9" id="KW-1133">Transmembrane helix</keyword>
<reference evidence="10 11" key="1">
    <citation type="submission" date="2019-05" db="EMBL/GenBank/DDBJ databases">
        <title>Genomes sequences of two Nocardia cyriacigeorgica environmental isolates, type strains Nocardia asteroides ATCC 19247 and Nocardia cyriacigeorgica DSM 44484.</title>
        <authorList>
            <person name="Vautrin F."/>
            <person name="Bergeron E."/>
            <person name="Dubost A."/>
            <person name="Abrouk D."/>
            <person name="Rodriguez Nava V."/>
            <person name="Pujic P."/>
        </authorList>
    </citation>
    <scope>NUCLEOTIDE SEQUENCE [LARGE SCALE GENOMIC DNA]</scope>
    <source>
        <strain evidence="10 11">EML 446</strain>
    </source>
</reference>
<proteinExistence type="inferred from homology"/>
<evidence type="ECO:0000313" key="10">
    <source>
        <dbReference type="EMBL" id="TLF79491.1"/>
    </source>
</evidence>
<evidence type="ECO:0000256" key="9">
    <source>
        <dbReference type="SAM" id="Phobius"/>
    </source>
</evidence>
<feature type="region of interest" description="Disordered" evidence="8">
    <location>
        <begin position="1"/>
        <end position="30"/>
    </location>
</feature>
<dbReference type="EMBL" id="VBUT01000003">
    <property type="protein sequence ID" value="TLF79491.1"/>
    <property type="molecule type" value="Genomic_DNA"/>
</dbReference>
<comment type="caution">
    <text evidence="10">The sequence shown here is derived from an EMBL/GenBank/DDBJ whole genome shotgun (WGS) entry which is preliminary data.</text>
</comment>
<feature type="transmembrane region" description="Helical" evidence="9">
    <location>
        <begin position="208"/>
        <end position="231"/>
    </location>
</feature>
<evidence type="ECO:0000256" key="2">
    <source>
        <dbReference type="ARBA" id="ARBA00022475"/>
    </source>
</evidence>
<comment type="similarity">
    <text evidence="7">Belongs to the glycosyltransferase 87 family.</text>
</comment>
<gene>
    <name evidence="10" type="ORF">FEK34_09100</name>
</gene>
<evidence type="ECO:0000256" key="1">
    <source>
        <dbReference type="ARBA" id="ARBA00004651"/>
    </source>
</evidence>
<comment type="subcellular location">
    <subcellularLocation>
        <location evidence="1">Cell membrane</location>
        <topology evidence="1">Multi-pass membrane protein</topology>
    </subcellularLocation>
</comment>
<feature type="transmembrane region" description="Helical" evidence="9">
    <location>
        <begin position="134"/>
        <end position="151"/>
    </location>
</feature>
<dbReference type="Proteomes" id="UP000306378">
    <property type="component" value="Unassembled WGS sequence"/>
</dbReference>
<feature type="transmembrane region" description="Helical" evidence="9">
    <location>
        <begin position="181"/>
        <end position="202"/>
    </location>
</feature>
<keyword evidence="2" id="KW-1003">Cell membrane</keyword>
<evidence type="ECO:0000256" key="4">
    <source>
        <dbReference type="ARBA" id="ARBA00022692"/>
    </source>
</evidence>
<keyword evidence="3" id="KW-0808">Transferase</keyword>
<dbReference type="InterPro" id="IPR018584">
    <property type="entry name" value="GT87"/>
</dbReference>
<keyword evidence="4 9" id="KW-0812">Transmembrane</keyword>
<organism evidence="10 11">
    <name type="scientific">Nocardia cyriacigeorgica</name>
    <dbReference type="NCBI Taxonomy" id="135487"/>
    <lineage>
        <taxon>Bacteria</taxon>
        <taxon>Bacillati</taxon>
        <taxon>Actinomycetota</taxon>
        <taxon>Actinomycetes</taxon>
        <taxon>Mycobacteriales</taxon>
        <taxon>Nocardiaceae</taxon>
        <taxon>Nocardia</taxon>
    </lineage>
</organism>
<evidence type="ECO:0000256" key="3">
    <source>
        <dbReference type="ARBA" id="ARBA00022679"/>
    </source>
</evidence>
<evidence type="ECO:0000313" key="11">
    <source>
        <dbReference type="Proteomes" id="UP000306378"/>
    </source>
</evidence>
<evidence type="ECO:0000256" key="8">
    <source>
        <dbReference type="SAM" id="MobiDB-lite"/>
    </source>
</evidence>
<feature type="transmembrane region" description="Helical" evidence="9">
    <location>
        <begin position="397"/>
        <end position="415"/>
    </location>
</feature>
<feature type="region of interest" description="Disordered" evidence="8">
    <location>
        <begin position="454"/>
        <end position="495"/>
    </location>
</feature>
<evidence type="ECO:0000256" key="5">
    <source>
        <dbReference type="ARBA" id="ARBA00022989"/>
    </source>
</evidence>
<evidence type="ECO:0000256" key="7">
    <source>
        <dbReference type="ARBA" id="ARBA00024033"/>
    </source>
</evidence>
<evidence type="ECO:0000256" key="6">
    <source>
        <dbReference type="ARBA" id="ARBA00023136"/>
    </source>
</evidence>
<dbReference type="GO" id="GO:0005886">
    <property type="term" value="C:plasma membrane"/>
    <property type="evidence" value="ECO:0007669"/>
    <property type="project" value="UniProtKB-SubCell"/>
</dbReference>
<dbReference type="GO" id="GO:0016758">
    <property type="term" value="F:hexosyltransferase activity"/>
    <property type="evidence" value="ECO:0007669"/>
    <property type="project" value="InterPro"/>
</dbReference>
<feature type="transmembrane region" description="Helical" evidence="9">
    <location>
        <begin position="294"/>
        <end position="315"/>
    </location>
</feature>